<dbReference type="InterPro" id="IPR003593">
    <property type="entry name" value="AAA+_ATPase"/>
</dbReference>
<dbReference type="SMART" id="SM00382">
    <property type="entry name" value="AAA"/>
    <property type="match status" value="1"/>
</dbReference>
<evidence type="ECO:0000313" key="4">
    <source>
        <dbReference type="EMBL" id="PCS04990.1"/>
    </source>
</evidence>
<dbReference type="Proteomes" id="UP000218282">
    <property type="component" value="Unassembled WGS sequence"/>
</dbReference>
<name>A0A2A5RUW7_9LACT</name>
<evidence type="ECO:0000256" key="1">
    <source>
        <dbReference type="ARBA" id="ARBA00022741"/>
    </source>
</evidence>
<feature type="domain" description="ABC transporter" evidence="3">
    <location>
        <begin position="2"/>
        <end position="203"/>
    </location>
</feature>
<dbReference type="PROSITE" id="PS00211">
    <property type="entry name" value="ABC_TRANSPORTER_1"/>
    <property type="match status" value="1"/>
</dbReference>
<keyword evidence="1" id="KW-0547">Nucleotide-binding</keyword>
<dbReference type="Gene3D" id="3.40.50.300">
    <property type="entry name" value="P-loop containing nucleotide triphosphate hydrolases"/>
    <property type="match status" value="1"/>
</dbReference>
<evidence type="ECO:0000313" key="5">
    <source>
        <dbReference type="Proteomes" id="UP000218282"/>
    </source>
</evidence>
<keyword evidence="2 4" id="KW-0067">ATP-binding</keyword>
<dbReference type="RefSeq" id="WP_096815304.1">
    <property type="nucleotide sequence ID" value="NZ_JXJW01000025.1"/>
</dbReference>
<accession>A0A2A5RUW7</accession>
<dbReference type="GO" id="GO:0016887">
    <property type="term" value="F:ATP hydrolysis activity"/>
    <property type="evidence" value="ECO:0007669"/>
    <property type="project" value="InterPro"/>
</dbReference>
<dbReference type="InterPro" id="IPR027417">
    <property type="entry name" value="P-loop_NTPase"/>
</dbReference>
<keyword evidence="5" id="KW-1185">Reference proteome</keyword>
<protein>
    <submittedName>
        <fullName evidence="4">ABC transporter ATP-binding protein</fullName>
    </submittedName>
</protein>
<dbReference type="SUPFAM" id="SSF52540">
    <property type="entry name" value="P-loop containing nucleoside triphosphate hydrolases"/>
    <property type="match status" value="1"/>
</dbReference>
<sequence length="203" mass="22515">MLQVKNLSKTFGNKTVYQAVNLSFKAGHTYAIIGQSGSGKTTLLNNLARLEKPSSGQILLADKDIWKMKEKTYFKQTLGYIFQNYALIDDISISKNLSVVEKNKIKQVEALQKVGLDDSFLSQKIYSLSGGQAQRVTIARILLKRARLILADEPTGALDAKTGSEIRDLLLGLANEDTVVIFATHDPDIYENVDHVINLSQDK</sequence>
<dbReference type="AlphaFoldDB" id="A0A2A5RUW7"/>
<proteinExistence type="predicted"/>
<dbReference type="InterPro" id="IPR017871">
    <property type="entry name" value="ABC_transporter-like_CS"/>
</dbReference>
<reference evidence="4 5" key="1">
    <citation type="submission" date="2014-12" db="EMBL/GenBank/DDBJ databases">
        <title>Draft genome sequences of 10 type strains of Lactococcus.</title>
        <authorList>
            <person name="Sun Z."/>
            <person name="Zhong Z."/>
            <person name="Liu W."/>
            <person name="Zhang W."/>
            <person name="Zhang H."/>
        </authorList>
    </citation>
    <scope>NUCLEOTIDE SEQUENCE [LARGE SCALE GENOMIC DNA]</scope>
    <source>
        <strain evidence="4 5">DSM 6634</strain>
    </source>
</reference>
<gene>
    <name evidence="4" type="ORF">RU86_GL001363</name>
</gene>
<dbReference type="GO" id="GO:0005524">
    <property type="term" value="F:ATP binding"/>
    <property type="evidence" value="ECO:0007669"/>
    <property type="project" value="UniProtKB-KW"/>
</dbReference>
<dbReference type="InterPro" id="IPR003439">
    <property type="entry name" value="ABC_transporter-like_ATP-bd"/>
</dbReference>
<dbReference type="EMBL" id="JXJW01000025">
    <property type="protein sequence ID" value="PCS04990.1"/>
    <property type="molecule type" value="Genomic_DNA"/>
</dbReference>
<comment type="caution">
    <text evidence="4">The sequence shown here is derived from an EMBL/GenBank/DDBJ whole genome shotgun (WGS) entry which is preliminary data.</text>
</comment>
<organism evidence="4 5">
    <name type="scientific">Pseudolactococcus piscium</name>
    <dbReference type="NCBI Taxonomy" id="1364"/>
    <lineage>
        <taxon>Bacteria</taxon>
        <taxon>Bacillati</taxon>
        <taxon>Bacillota</taxon>
        <taxon>Bacilli</taxon>
        <taxon>Lactobacillales</taxon>
        <taxon>Streptococcaceae</taxon>
        <taxon>Pseudolactococcus</taxon>
    </lineage>
</organism>
<evidence type="ECO:0000256" key="2">
    <source>
        <dbReference type="ARBA" id="ARBA00022840"/>
    </source>
</evidence>
<dbReference type="PROSITE" id="PS50893">
    <property type="entry name" value="ABC_TRANSPORTER_2"/>
    <property type="match status" value="1"/>
</dbReference>
<dbReference type="Pfam" id="PF00005">
    <property type="entry name" value="ABC_tran"/>
    <property type="match status" value="1"/>
</dbReference>
<dbReference type="PANTHER" id="PTHR42798">
    <property type="entry name" value="LIPOPROTEIN-RELEASING SYSTEM ATP-BINDING PROTEIN LOLD"/>
    <property type="match status" value="1"/>
</dbReference>
<evidence type="ECO:0000259" key="3">
    <source>
        <dbReference type="PROSITE" id="PS50893"/>
    </source>
</evidence>
<dbReference type="PANTHER" id="PTHR42798:SF4">
    <property type="entry name" value="ABC TRANSPORTER DOMAIN-CONTAINING PROTEIN"/>
    <property type="match status" value="1"/>
</dbReference>